<organism evidence="1 2">
    <name type="scientific">Mycolicibacterium duvalii</name>
    <dbReference type="NCBI Taxonomy" id="39688"/>
    <lineage>
        <taxon>Bacteria</taxon>
        <taxon>Bacillati</taxon>
        <taxon>Actinomycetota</taxon>
        <taxon>Actinomycetes</taxon>
        <taxon>Mycobacteriales</taxon>
        <taxon>Mycobacteriaceae</taxon>
        <taxon>Mycolicibacterium</taxon>
    </lineage>
</organism>
<proteinExistence type="predicted"/>
<keyword evidence="2" id="KW-1185">Reference proteome</keyword>
<sequence length="64" mass="6576">MLGVFHAVGVAVGDDNGGVVRQAVEDADGGGPVGLKITPLFEQVDQQLGAGVIERSKPEFVELS</sequence>
<dbReference type="EMBL" id="AP022563">
    <property type="protein sequence ID" value="BBX17989.1"/>
    <property type="molecule type" value="Genomic_DNA"/>
</dbReference>
<dbReference type="KEGG" id="mdu:MDUV_28490"/>
<reference evidence="1 2" key="1">
    <citation type="journal article" date="2019" name="Emerg. Microbes Infect.">
        <title>Comprehensive subspecies identification of 175 nontuberculous mycobacteria species based on 7547 genomic profiles.</title>
        <authorList>
            <person name="Matsumoto Y."/>
            <person name="Kinjo T."/>
            <person name="Motooka D."/>
            <person name="Nabeya D."/>
            <person name="Jung N."/>
            <person name="Uechi K."/>
            <person name="Horii T."/>
            <person name="Iida T."/>
            <person name="Fujita J."/>
            <person name="Nakamura S."/>
        </authorList>
    </citation>
    <scope>NUCLEOTIDE SEQUENCE [LARGE SCALE GENOMIC DNA]</scope>
    <source>
        <strain evidence="1 2">JCM 6396</strain>
    </source>
</reference>
<evidence type="ECO:0000313" key="2">
    <source>
        <dbReference type="Proteomes" id="UP000467006"/>
    </source>
</evidence>
<dbReference type="AlphaFoldDB" id="A0A7I7K3E5"/>
<accession>A0A7I7K3E5</accession>
<gene>
    <name evidence="1" type="ORF">MDUV_28490</name>
</gene>
<name>A0A7I7K3E5_9MYCO</name>
<evidence type="ECO:0000313" key="1">
    <source>
        <dbReference type="EMBL" id="BBX17989.1"/>
    </source>
</evidence>
<protein>
    <submittedName>
        <fullName evidence="1">Uncharacterized protein</fullName>
    </submittedName>
</protein>
<dbReference type="Proteomes" id="UP000467006">
    <property type="component" value="Chromosome"/>
</dbReference>